<accession>A3LSP3</accession>
<dbReference type="STRING" id="322104.A3LSP3"/>
<dbReference type="PROSITE" id="PS00463">
    <property type="entry name" value="ZN2_CY6_FUNGAL_1"/>
    <property type="match status" value="1"/>
</dbReference>
<dbReference type="KEGG" id="pic:PICST_57167"/>
<dbReference type="SMART" id="SM00906">
    <property type="entry name" value="Fungal_trans"/>
    <property type="match status" value="1"/>
</dbReference>
<dbReference type="PANTHER" id="PTHR47424">
    <property type="entry name" value="REGULATORY PROTEIN GAL4"/>
    <property type="match status" value="1"/>
</dbReference>
<dbReference type="GO" id="GO:0000978">
    <property type="term" value="F:RNA polymerase II cis-regulatory region sequence-specific DNA binding"/>
    <property type="evidence" value="ECO:0007669"/>
    <property type="project" value="TreeGrafter"/>
</dbReference>
<evidence type="ECO:0000256" key="4">
    <source>
        <dbReference type="ARBA" id="ARBA00023163"/>
    </source>
</evidence>
<dbReference type="CDD" id="cd12148">
    <property type="entry name" value="fungal_TF_MHR"/>
    <property type="match status" value="1"/>
</dbReference>
<sequence>MTTVVKESTPKRGRTNLACDRCRQRKTRCDGVQPVCGTCMKRKIPCKFERKYPRAQVSVQYVKTLEEKLKILKSQGRDKFNDNVNLNVNNNGSTANPIEGLGIDSSSSGELLHSQNQNQINQQNQIHYHTQYSIQQLPNSINNRITPQPIRNSGFSAMSDEETSADAMGAGSLSDDRSKDKNFYGSSAAVSFMKELALTVDGGPQRSDSENKKFVERAKYKMSRNDARSTKGLSDMLVPPRSIADRYIRNYFDFTYNLYPFVHKPTFMAAYDEIWSADAGSYEVDELFYSILNIIFAFGCRLSLDIDHQESFANADMYFERSQELLRFHLMDAGSLLLVQALILTGQYLQATTRSAGCWNIIGLAIRMAQGLGLHEEQNLESTNSYIEKEMRERLWHGCLMMDRIVSMTLGRPMMVMHESRMSLPSAIDDENILDDSYVPSSNPSYMCFFNETVKLYDILADILKIFYSSSEPEFFDLFLSIFKIEERLHKFHENVPKHIKFGFELHEKPFRRQSIILHLRYLHLKMVLYRRVLFPKKYAANRREIHSELISHTTNSISLLCVEAAIELIQVVKKYRAEDIEILPASWYTVFYLYSAETVMLAAKLKPTLQEETSTEVFTTAWTNGLEMLAGYQDESESAVRCLKILEIMGERVHASAFRHKRHIDIPTVGSDSAQNSPSHIPSDILYSLLYDTAGPFGGPFFYREEMNRFSS</sequence>
<feature type="domain" description="Zn(2)-C6 fungal-type" evidence="7">
    <location>
        <begin position="18"/>
        <end position="48"/>
    </location>
</feature>
<dbReference type="OrthoDB" id="3364175at2759"/>
<dbReference type="GO" id="GO:0005634">
    <property type="term" value="C:nucleus"/>
    <property type="evidence" value="ECO:0007669"/>
    <property type="project" value="TreeGrafter"/>
</dbReference>
<evidence type="ECO:0000256" key="1">
    <source>
        <dbReference type="ARBA" id="ARBA00022723"/>
    </source>
</evidence>
<dbReference type="Pfam" id="PF04082">
    <property type="entry name" value="Fungal_trans"/>
    <property type="match status" value="1"/>
</dbReference>
<dbReference type="eggNOG" id="ENOG502RJRW">
    <property type="taxonomic scope" value="Eukaryota"/>
</dbReference>
<gene>
    <name evidence="8" type="primary">YIN1</name>
    <name evidence="8" type="ORF">PICST_57167</name>
</gene>
<dbReference type="SMART" id="SM00066">
    <property type="entry name" value="GAL4"/>
    <property type="match status" value="1"/>
</dbReference>
<evidence type="ECO:0000256" key="2">
    <source>
        <dbReference type="ARBA" id="ARBA00023015"/>
    </source>
</evidence>
<evidence type="ECO:0000313" key="9">
    <source>
        <dbReference type="Proteomes" id="UP000002258"/>
    </source>
</evidence>
<reference evidence="8 9" key="1">
    <citation type="journal article" date="2007" name="Nat. Biotechnol.">
        <title>Genome sequence of the lignocellulose-bioconverting and xylose-fermenting yeast Pichia stipitis.</title>
        <authorList>
            <person name="Jeffries T.W."/>
            <person name="Grigoriev I.V."/>
            <person name="Grimwood J."/>
            <person name="Laplaza J.M."/>
            <person name="Aerts A."/>
            <person name="Salamov A."/>
            <person name="Schmutz J."/>
            <person name="Lindquist E."/>
            <person name="Dehal P."/>
            <person name="Shapiro H."/>
            <person name="Jin Y.S."/>
            <person name="Passoth V."/>
            <person name="Richardson P.M."/>
        </authorList>
    </citation>
    <scope>NUCLEOTIDE SEQUENCE [LARGE SCALE GENOMIC DNA]</scope>
    <source>
        <strain evidence="9">ATCC 58785 / CBS 6054 / NBRC 10063 / NRRL Y-11545</strain>
    </source>
</reference>
<evidence type="ECO:0000256" key="3">
    <source>
        <dbReference type="ARBA" id="ARBA00023125"/>
    </source>
</evidence>
<keyword evidence="9" id="KW-1185">Reference proteome</keyword>
<keyword evidence="4" id="KW-0804">Transcription</keyword>
<proteinExistence type="predicted"/>
<dbReference type="PANTHER" id="PTHR47424:SF3">
    <property type="entry name" value="REGULATORY PROTEIN GAL4"/>
    <property type="match status" value="1"/>
</dbReference>
<dbReference type="Proteomes" id="UP000002258">
    <property type="component" value="Chromosome 3"/>
</dbReference>
<dbReference type="InParanoid" id="A3LSP3"/>
<dbReference type="InterPro" id="IPR036864">
    <property type="entry name" value="Zn2-C6_fun-type_DNA-bd_sf"/>
</dbReference>
<dbReference type="RefSeq" id="XP_001383639.2">
    <property type="nucleotide sequence ID" value="XM_001383602.1"/>
</dbReference>
<protein>
    <submittedName>
        <fullName evidence="8">Fungal specific transcription factor</fullName>
    </submittedName>
</protein>
<keyword evidence="2" id="KW-0805">Transcription regulation</keyword>
<keyword evidence="5" id="KW-0539">Nucleus</keyword>
<dbReference type="EMBL" id="CP000497">
    <property type="protein sequence ID" value="ABN65610.2"/>
    <property type="molecule type" value="Genomic_DNA"/>
</dbReference>
<keyword evidence="1" id="KW-0479">Metal-binding</keyword>
<dbReference type="HOGENOM" id="CLU_008511_1_1_1"/>
<dbReference type="Pfam" id="PF00172">
    <property type="entry name" value="Zn_clus"/>
    <property type="match status" value="1"/>
</dbReference>
<organism evidence="8 9">
    <name type="scientific">Scheffersomyces stipitis (strain ATCC 58785 / CBS 6054 / NBRC 10063 / NRRL Y-11545)</name>
    <name type="common">Yeast</name>
    <name type="synonym">Pichia stipitis</name>
    <dbReference type="NCBI Taxonomy" id="322104"/>
    <lineage>
        <taxon>Eukaryota</taxon>
        <taxon>Fungi</taxon>
        <taxon>Dikarya</taxon>
        <taxon>Ascomycota</taxon>
        <taxon>Saccharomycotina</taxon>
        <taxon>Pichiomycetes</taxon>
        <taxon>Debaryomycetaceae</taxon>
        <taxon>Scheffersomyces</taxon>
    </lineage>
</organism>
<dbReference type="GO" id="GO:0006351">
    <property type="term" value="P:DNA-templated transcription"/>
    <property type="evidence" value="ECO:0007669"/>
    <property type="project" value="InterPro"/>
</dbReference>
<dbReference type="PROSITE" id="PS50048">
    <property type="entry name" value="ZN2_CY6_FUNGAL_2"/>
    <property type="match status" value="1"/>
</dbReference>
<dbReference type="GeneID" id="4838189"/>
<evidence type="ECO:0000313" key="8">
    <source>
        <dbReference type="EMBL" id="ABN65610.2"/>
    </source>
</evidence>
<dbReference type="GO" id="GO:0000435">
    <property type="term" value="P:positive regulation of transcription from RNA polymerase II promoter by galactose"/>
    <property type="evidence" value="ECO:0007669"/>
    <property type="project" value="TreeGrafter"/>
</dbReference>
<dbReference type="Gene3D" id="4.10.240.10">
    <property type="entry name" value="Zn(2)-C6 fungal-type DNA-binding domain"/>
    <property type="match status" value="1"/>
</dbReference>
<feature type="region of interest" description="Disordered" evidence="6">
    <location>
        <begin position="152"/>
        <end position="177"/>
    </location>
</feature>
<dbReference type="InterPro" id="IPR051127">
    <property type="entry name" value="Fungal_SecMet_Regulators"/>
</dbReference>
<dbReference type="SUPFAM" id="SSF57701">
    <property type="entry name" value="Zn2/Cys6 DNA-binding domain"/>
    <property type="match status" value="1"/>
</dbReference>
<evidence type="ECO:0000256" key="6">
    <source>
        <dbReference type="SAM" id="MobiDB-lite"/>
    </source>
</evidence>
<keyword evidence="3" id="KW-0238">DNA-binding</keyword>
<evidence type="ECO:0000259" key="7">
    <source>
        <dbReference type="PROSITE" id="PS50048"/>
    </source>
</evidence>
<dbReference type="GO" id="GO:0000981">
    <property type="term" value="F:DNA-binding transcription factor activity, RNA polymerase II-specific"/>
    <property type="evidence" value="ECO:0007669"/>
    <property type="project" value="InterPro"/>
</dbReference>
<dbReference type="AlphaFoldDB" id="A3LSP3"/>
<dbReference type="CDD" id="cd00067">
    <property type="entry name" value="GAL4"/>
    <property type="match status" value="1"/>
</dbReference>
<dbReference type="OMA" id="LLTVQCF"/>
<evidence type="ECO:0000256" key="5">
    <source>
        <dbReference type="ARBA" id="ARBA00023242"/>
    </source>
</evidence>
<dbReference type="InterPro" id="IPR001138">
    <property type="entry name" value="Zn2Cys6_DnaBD"/>
</dbReference>
<dbReference type="InterPro" id="IPR007219">
    <property type="entry name" value="XnlR_reg_dom"/>
</dbReference>
<dbReference type="GO" id="GO:0008270">
    <property type="term" value="F:zinc ion binding"/>
    <property type="evidence" value="ECO:0007669"/>
    <property type="project" value="InterPro"/>
</dbReference>
<name>A3LSP3_PICST</name>